<protein>
    <submittedName>
        <fullName evidence="1">Uncharacterized protein</fullName>
    </submittedName>
</protein>
<dbReference type="Proteomes" id="UP000702425">
    <property type="component" value="Unassembled WGS sequence"/>
</dbReference>
<accession>A0ABX2D6M6</accession>
<organism evidence="1 2">
    <name type="scientific">Microcoleus asticus IPMA8</name>
    <dbReference type="NCBI Taxonomy" id="2563858"/>
    <lineage>
        <taxon>Bacteria</taxon>
        <taxon>Bacillati</taxon>
        <taxon>Cyanobacteriota</taxon>
        <taxon>Cyanophyceae</taxon>
        <taxon>Oscillatoriophycideae</taxon>
        <taxon>Oscillatoriales</taxon>
        <taxon>Microcoleaceae</taxon>
        <taxon>Microcoleus</taxon>
        <taxon>Microcoleus asticus</taxon>
    </lineage>
</organism>
<sequence length="63" mass="7345">MGSPAEPGNENFLRVHLQFNNPNIKKNYNLCWRHSKYASVKSIESYQNLKLLENAIKINLEKV</sequence>
<evidence type="ECO:0000313" key="2">
    <source>
        <dbReference type="Proteomes" id="UP000702425"/>
    </source>
</evidence>
<evidence type="ECO:0000313" key="1">
    <source>
        <dbReference type="EMBL" id="NQE38131.1"/>
    </source>
</evidence>
<comment type="caution">
    <text evidence="1">The sequence shown here is derived from an EMBL/GenBank/DDBJ whole genome shotgun (WGS) entry which is preliminary data.</text>
</comment>
<reference evidence="1 2" key="1">
    <citation type="journal article" date="2020" name="Sci. Rep.">
        <title>A novel cyanobacterial geosmin producer, revising GeoA distribution and dispersion patterns in Bacteria.</title>
        <authorList>
            <person name="Churro C."/>
            <person name="Semedo-Aguiar A.P."/>
            <person name="Silva A.D."/>
            <person name="Pereira-Leal J.B."/>
            <person name="Leite R.B."/>
        </authorList>
    </citation>
    <scope>NUCLEOTIDE SEQUENCE [LARGE SCALE GENOMIC DNA]</scope>
    <source>
        <strain evidence="1 2">IPMA8</strain>
    </source>
</reference>
<dbReference type="EMBL" id="SRRZ01000182">
    <property type="protein sequence ID" value="NQE38131.1"/>
    <property type="molecule type" value="Genomic_DNA"/>
</dbReference>
<name>A0ABX2D6M6_9CYAN</name>
<gene>
    <name evidence="1" type="ORF">E5S67_05915</name>
</gene>
<proteinExistence type="predicted"/>
<keyword evidence="2" id="KW-1185">Reference proteome</keyword>